<dbReference type="Proteomes" id="UP000828390">
    <property type="component" value="Unassembled WGS sequence"/>
</dbReference>
<reference evidence="2" key="1">
    <citation type="journal article" date="2019" name="bioRxiv">
        <title>The Genome of the Zebra Mussel, Dreissena polymorpha: A Resource for Invasive Species Research.</title>
        <authorList>
            <person name="McCartney M.A."/>
            <person name="Auch B."/>
            <person name="Kono T."/>
            <person name="Mallez S."/>
            <person name="Zhang Y."/>
            <person name="Obille A."/>
            <person name="Becker A."/>
            <person name="Abrahante J.E."/>
            <person name="Garbe J."/>
            <person name="Badalamenti J.P."/>
            <person name="Herman A."/>
            <person name="Mangelson H."/>
            <person name="Liachko I."/>
            <person name="Sullivan S."/>
            <person name="Sone E.D."/>
            <person name="Koren S."/>
            <person name="Silverstein K.A.T."/>
            <person name="Beckman K.B."/>
            <person name="Gohl D.M."/>
        </authorList>
    </citation>
    <scope>NUCLEOTIDE SEQUENCE</scope>
    <source>
        <strain evidence="2">Duluth1</strain>
        <tissue evidence="2">Whole animal</tissue>
    </source>
</reference>
<evidence type="ECO:0000259" key="1">
    <source>
        <dbReference type="Pfam" id="PF20700"/>
    </source>
</evidence>
<gene>
    <name evidence="2" type="ORF">DPMN_066126</name>
</gene>
<dbReference type="AlphaFoldDB" id="A0A9D3YTG0"/>
<dbReference type="InterPro" id="IPR049012">
    <property type="entry name" value="Mutator_transp_dom"/>
</dbReference>
<evidence type="ECO:0000313" key="3">
    <source>
        <dbReference type="Proteomes" id="UP000828390"/>
    </source>
</evidence>
<dbReference type="EMBL" id="JAIWYP010000014">
    <property type="protein sequence ID" value="KAH3706738.1"/>
    <property type="molecule type" value="Genomic_DNA"/>
</dbReference>
<organism evidence="2 3">
    <name type="scientific">Dreissena polymorpha</name>
    <name type="common">Zebra mussel</name>
    <name type="synonym">Mytilus polymorpha</name>
    <dbReference type="NCBI Taxonomy" id="45954"/>
    <lineage>
        <taxon>Eukaryota</taxon>
        <taxon>Metazoa</taxon>
        <taxon>Spiralia</taxon>
        <taxon>Lophotrochozoa</taxon>
        <taxon>Mollusca</taxon>
        <taxon>Bivalvia</taxon>
        <taxon>Autobranchia</taxon>
        <taxon>Heteroconchia</taxon>
        <taxon>Euheterodonta</taxon>
        <taxon>Imparidentia</taxon>
        <taxon>Neoheterodontei</taxon>
        <taxon>Myida</taxon>
        <taxon>Dreissenoidea</taxon>
        <taxon>Dreissenidae</taxon>
        <taxon>Dreissena</taxon>
    </lineage>
</organism>
<sequence>MVNVKGDTCYNNPIFKSDATPFQAGTIAVTTMCENNTKNKQILGVHVANKLCRAAAVLRNKGKQVECPNYRGHCSASVSEREQIGNEGKWNRSLSTQISQDIKIANFTCDGDSRAFQ</sequence>
<reference evidence="2" key="2">
    <citation type="submission" date="2020-11" db="EMBL/GenBank/DDBJ databases">
        <authorList>
            <person name="McCartney M.A."/>
            <person name="Auch B."/>
            <person name="Kono T."/>
            <person name="Mallez S."/>
            <person name="Becker A."/>
            <person name="Gohl D.M."/>
            <person name="Silverstein K.A.T."/>
            <person name="Koren S."/>
            <person name="Bechman K.B."/>
            <person name="Herman A."/>
            <person name="Abrahante J.E."/>
            <person name="Garbe J."/>
        </authorList>
    </citation>
    <scope>NUCLEOTIDE SEQUENCE</scope>
    <source>
        <strain evidence="2">Duluth1</strain>
        <tissue evidence="2">Whole animal</tissue>
    </source>
</reference>
<accession>A0A9D3YTG0</accession>
<keyword evidence="3" id="KW-1185">Reference proteome</keyword>
<dbReference type="Pfam" id="PF20700">
    <property type="entry name" value="Mutator"/>
    <property type="match status" value="1"/>
</dbReference>
<name>A0A9D3YTG0_DREPO</name>
<feature type="domain" description="Mutator-like transposase" evidence="1">
    <location>
        <begin position="2"/>
        <end position="116"/>
    </location>
</feature>
<proteinExistence type="predicted"/>
<comment type="caution">
    <text evidence="2">The sequence shown here is derived from an EMBL/GenBank/DDBJ whole genome shotgun (WGS) entry which is preliminary data.</text>
</comment>
<protein>
    <recommendedName>
        <fullName evidence="1">Mutator-like transposase domain-containing protein</fullName>
    </recommendedName>
</protein>
<evidence type="ECO:0000313" key="2">
    <source>
        <dbReference type="EMBL" id="KAH3706738.1"/>
    </source>
</evidence>